<dbReference type="PROSITE" id="PS51723">
    <property type="entry name" value="PEPTIDASE_M60"/>
    <property type="match status" value="1"/>
</dbReference>
<reference evidence="4" key="1">
    <citation type="submission" date="2023-03" db="EMBL/GenBank/DDBJ databases">
        <title>Chitinimonas shenzhenensis gen. nov., sp. nov., a novel member of family Burkholderiaceae isolated from activated sludge collected in Shen Zhen, China.</title>
        <authorList>
            <person name="Wang X."/>
        </authorList>
    </citation>
    <scope>NUCLEOTIDE SEQUENCE</scope>
    <source>
        <strain evidence="4">DQS-5</strain>
    </source>
</reference>
<dbReference type="Gene3D" id="3.40.390.80">
    <property type="entry name" value="Peptidase M60, enhancin-like domain 2"/>
    <property type="match status" value="1"/>
</dbReference>
<dbReference type="PANTHER" id="PTHR15730">
    <property type="entry name" value="EXPERIMENTAL AUTOIMMUNE PROSTATITIS ANTIGEN 2-RELATED"/>
    <property type="match status" value="1"/>
</dbReference>
<dbReference type="SMART" id="SM01276">
    <property type="entry name" value="M60-like"/>
    <property type="match status" value="1"/>
</dbReference>
<accession>A0ABT7E370</accession>
<feature type="domain" description="Peptidase M60" evidence="3">
    <location>
        <begin position="739"/>
        <end position="1033"/>
    </location>
</feature>
<evidence type="ECO:0000256" key="2">
    <source>
        <dbReference type="SAM" id="SignalP"/>
    </source>
</evidence>
<comment type="caution">
    <text evidence="4">The sequence shown here is derived from an EMBL/GenBank/DDBJ whole genome shotgun (WGS) entry which is preliminary data.</text>
</comment>
<feature type="compositionally biased region" description="Gly residues" evidence="1">
    <location>
        <begin position="247"/>
        <end position="340"/>
    </location>
</feature>
<sequence length="1121" mass="119688">MSVLKSLRLRPTLLTVLVASSFQVSANAAECDSPTWYSDGRLCLPAINITAAGWVGQYDAMLQQVPNSSPARFTLQSHTAGNNQLGMATLNLSDGRLVLPSLEIRSANTTAAGQKHQVELQLVPQTDPIQFVLHNQSTTGSTPPATNPTIENSRLVLSDVAVAIPGNKVLQHYRAEFMVIGSGSNLQLKLTRVDAANATSNPSFYSLFDQNLLIPSLVLDGKTVRALFAPSSTGWKLISATPVEAKGSGGGTGGNTGGGTGGNTGGGTGGNTGGGTGGNTGGGTGGNTGGGTGGNTGGGTGGNTGGGTGGSTGGGTGGNTGGGTGGNTGGSTGGSTGGGTTTPTTGTTPQTGSSPESIPAEEFFVNYADSDIARLLKGMKVAPGTTDGIPGGMRISSDRLFPYATALGDSHLGVAGRLGKGRLFFYGSSLMMQAMGTGDDDDLHRLFDNALGWLTEQSGGVYDKALAGGAKLQILTKDNTPFKTPHSRYPVTFTKVAEYTATNLDPKRYPVIALNFDVTEAEVKLLENYIRQGGSVMVLRSWWPLESYPYEAVKKAVAPRNVRYLDYPLAQFFKRLGLELVTWGDKNSTAIQNGADLKLTFSPTALDYWVKYRQGSTTLANIPGLEDLPDDAAREKLLTSAAFPLFKTNPNHPALQKLIGAAMPKMQEALRKSKTFNCQEPNVKDKINLDCEVLRQYYANLSLAPGQAADATADLFPGKVASSERVGNISIKLDTAPGHQWMSTGLYAAPGETITITIPKGNEFAVQLGAHKDWTGHHTTWRRPHRVATWMDLKEGENKLSSPFGGLIYLVPNKPQGVVDVTIAGAARAAFFKAGETSDADWNANIKNSPAPWAELQGRRVIITVPAEVARTVTQPAAVMARWDAMADEYDRFTGLSPSATEPQHQSSPRQHRYVPDIDISAGYMHSGYPIMTFTDVPPTWVKLDGKPYPGGWGEWHELGHNMQGSFGWDGLGEVTNNIHSLNILTKNGYPENIIKLYATADKLFLDPNRDYDAIEDVFLKLVMFWQLNLAFRGDDFYTKMYSSYRDLGKAGVLKDETWPTTSDGRKQMFMFAASKISGYNLLDFFDKWGLKPTTDTRAKIGALNLPKPPVDPSKCREGKC</sequence>
<dbReference type="InterPro" id="IPR035423">
    <property type="entry name" value="M60-like_N"/>
</dbReference>
<dbReference type="Proteomes" id="UP001172778">
    <property type="component" value="Unassembled WGS sequence"/>
</dbReference>
<gene>
    <name evidence="4" type="ORF">PZA18_17465</name>
</gene>
<dbReference type="InterPro" id="IPR031161">
    <property type="entry name" value="Peptidase_M60_dom"/>
</dbReference>
<evidence type="ECO:0000313" key="5">
    <source>
        <dbReference type="Proteomes" id="UP001172778"/>
    </source>
</evidence>
<feature type="chain" id="PRO_5045289817" evidence="2">
    <location>
        <begin position="29"/>
        <end position="1121"/>
    </location>
</feature>
<dbReference type="Pfam" id="PF17291">
    <property type="entry name" value="M60-like_N"/>
    <property type="match status" value="1"/>
</dbReference>
<dbReference type="EMBL" id="JARRAF010000025">
    <property type="protein sequence ID" value="MDK2125845.1"/>
    <property type="molecule type" value="Genomic_DNA"/>
</dbReference>
<dbReference type="RefSeq" id="WP_284102158.1">
    <property type="nucleotide sequence ID" value="NZ_JARRAF010000025.1"/>
</dbReference>
<dbReference type="InterPro" id="IPR042279">
    <property type="entry name" value="Pep_M60_3"/>
</dbReference>
<feature type="signal peptide" evidence="2">
    <location>
        <begin position="1"/>
        <end position="28"/>
    </location>
</feature>
<dbReference type="Gene3D" id="2.60.120.1250">
    <property type="entry name" value="Peptidase M60, enhancin-like domain 1"/>
    <property type="match status" value="1"/>
</dbReference>
<dbReference type="PANTHER" id="PTHR15730:SF5">
    <property type="entry name" value="SI:CH211-210B2.2-RELATED"/>
    <property type="match status" value="1"/>
</dbReference>
<name>A0ABT7E370_9NEIS</name>
<evidence type="ECO:0000313" key="4">
    <source>
        <dbReference type="EMBL" id="MDK2125845.1"/>
    </source>
</evidence>
<dbReference type="Pfam" id="PF13402">
    <property type="entry name" value="Peptidase_M60"/>
    <property type="match status" value="1"/>
</dbReference>
<dbReference type="Gene3D" id="1.10.390.30">
    <property type="entry name" value="Peptidase M60, enhancin-like domain 3"/>
    <property type="match status" value="1"/>
</dbReference>
<protein>
    <submittedName>
        <fullName evidence="4">M60 family metallopeptidase</fullName>
    </submittedName>
</protein>
<proteinExistence type="predicted"/>
<organism evidence="4 5">
    <name type="scientific">Parachitinimonas caeni</name>
    <dbReference type="NCBI Taxonomy" id="3031301"/>
    <lineage>
        <taxon>Bacteria</taxon>
        <taxon>Pseudomonadati</taxon>
        <taxon>Pseudomonadota</taxon>
        <taxon>Betaproteobacteria</taxon>
        <taxon>Neisseriales</taxon>
        <taxon>Chitinibacteraceae</taxon>
        <taxon>Parachitinimonas</taxon>
    </lineage>
</organism>
<keyword evidence="2" id="KW-0732">Signal</keyword>
<evidence type="ECO:0000256" key="1">
    <source>
        <dbReference type="SAM" id="MobiDB-lite"/>
    </source>
</evidence>
<evidence type="ECO:0000259" key="3">
    <source>
        <dbReference type="PROSITE" id="PS51723"/>
    </source>
</evidence>
<feature type="region of interest" description="Disordered" evidence="1">
    <location>
        <begin position="244"/>
        <end position="357"/>
    </location>
</feature>
<keyword evidence="5" id="KW-1185">Reference proteome</keyword>
<dbReference type="InterPro" id="IPR051244">
    <property type="entry name" value="TCAF"/>
</dbReference>